<dbReference type="PROSITE" id="PS50197">
    <property type="entry name" value="BEACH"/>
    <property type="match status" value="1"/>
</dbReference>
<feature type="region of interest" description="Disordered" evidence="4">
    <location>
        <begin position="1353"/>
        <end position="1394"/>
    </location>
</feature>
<accession>A0A8S4P4E4</accession>
<dbReference type="SUPFAM" id="SSF81837">
    <property type="entry name" value="BEACH domain"/>
    <property type="match status" value="1"/>
</dbReference>
<dbReference type="InterPro" id="IPR023362">
    <property type="entry name" value="PH-BEACH_dom"/>
</dbReference>
<dbReference type="SMART" id="SM01026">
    <property type="entry name" value="Beach"/>
    <property type="match status" value="1"/>
</dbReference>
<protein>
    <recommendedName>
        <fullName evidence="9">Neurobeachin-like protein 1</fullName>
    </recommendedName>
</protein>
<dbReference type="SUPFAM" id="SSF48371">
    <property type="entry name" value="ARM repeat"/>
    <property type="match status" value="2"/>
</dbReference>
<comment type="caution">
    <text evidence="7">The sequence shown here is derived from an EMBL/GenBank/DDBJ whole genome shotgun (WGS) entry which is preliminary data.</text>
</comment>
<evidence type="ECO:0000256" key="4">
    <source>
        <dbReference type="SAM" id="MobiDB-lite"/>
    </source>
</evidence>
<dbReference type="Pfam" id="PF15787">
    <property type="entry name" value="DUF4704"/>
    <property type="match status" value="1"/>
</dbReference>
<evidence type="ECO:0000256" key="1">
    <source>
        <dbReference type="ARBA" id="ARBA00022574"/>
    </source>
</evidence>
<dbReference type="InterPro" id="IPR031570">
    <property type="entry name" value="NBEA/BDCP_DUF4704"/>
</dbReference>
<feature type="domain" description="BEACH" evidence="5">
    <location>
        <begin position="2012"/>
        <end position="2304"/>
    </location>
</feature>
<dbReference type="InterPro" id="IPR036372">
    <property type="entry name" value="BEACH_dom_sf"/>
</dbReference>
<feature type="domain" description="BEACH-type PH" evidence="6">
    <location>
        <begin position="1901"/>
        <end position="1999"/>
    </location>
</feature>
<gene>
    <name evidence="7" type="ORF">OFUS_LOCUS13807</name>
</gene>
<dbReference type="GO" id="GO:0016020">
    <property type="term" value="C:membrane"/>
    <property type="evidence" value="ECO:0007669"/>
    <property type="project" value="TreeGrafter"/>
</dbReference>
<reference evidence="7" key="1">
    <citation type="submission" date="2022-03" db="EMBL/GenBank/DDBJ databases">
        <authorList>
            <person name="Martin C."/>
        </authorList>
    </citation>
    <scope>NUCLEOTIDE SEQUENCE</scope>
</reference>
<evidence type="ECO:0000313" key="8">
    <source>
        <dbReference type="Proteomes" id="UP000749559"/>
    </source>
</evidence>
<dbReference type="InterPro" id="IPR011993">
    <property type="entry name" value="PH-like_dom_sf"/>
</dbReference>
<feature type="region of interest" description="Disordered" evidence="4">
    <location>
        <begin position="1261"/>
        <end position="1296"/>
    </location>
</feature>
<keyword evidence="1 3" id="KW-0853">WD repeat</keyword>
<dbReference type="InterPro" id="IPR013320">
    <property type="entry name" value="ConA-like_dom_sf"/>
</dbReference>
<evidence type="ECO:0000256" key="3">
    <source>
        <dbReference type="PROSITE-ProRule" id="PRU00221"/>
    </source>
</evidence>
<dbReference type="Gene3D" id="1.25.10.10">
    <property type="entry name" value="Leucine-rich Repeat Variant"/>
    <property type="match status" value="1"/>
</dbReference>
<proteinExistence type="predicted"/>
<keyword evidence="2" id="KW-0677">Repeat</keyword>
<dbReference type="GO" id="GO:0008104">
    <property type="term" value="P:intracellular protein localization"/>
    <property type="evidence" value="ECO:0007669"/>
    <property type="project" value="TreeGrafter"/>
</dbReference>
<organism evidence="7 8">
    <name type="scientific">Owenia fusiformis</name>
    <name type="common">Polychaete worm</name>
    <dbReference type="NCBI Taxonomy" id="6347"/>
    <lineage>
        <taxon>Eukaryota</taxon>
        <taxon>Metazoa</taxon>
        <taxon>Spiralia</taxon>
        <taxon>Lophotrochozoa</taxon>
        <taxon>Annelida</taxon>
        <taxon>Polychaeta</taxon>
        <taxon>Sedentaria</taxon>
        <taxon>Canalipalpata</taxon>
        <taxon>Sabellida</taxon>
        <taxon>Oweniida</taxon>
        <taxon>Oweniidae</taxon>
        <taxon>Owenia</taxon>
    </lineage>
</organism>
<dbReference type="Gene3D" id="2.130.10.10">
    <property type="entry name" value="YVTN repeat-like/Quinoprotein amine dehydrogenase"/>
    <property type="match status" value="1"/>
</dbReference>
<evidence type="ECO:0000313" key="7">
    <source>
        <dbReference type="EMBL" id="CAH1788242.1"/>
    </source>
</evidence>
<dbReference type="FunFam" id="1.10.1540.10:FF:000001">
    <property type="entry name" value="neurobeachin isoform X1"/>
    <property type="match status" value="1"/>
</dbReference>
<feature type="repeat" description="WD" evidence="3">
    <location>
        <begin position="2507"/>
        <end position="2548"/>
    </location>
</feature>
<dbReference type="InterPro" id="IPR016024">
    <property type="entry name" value="ARM-type_fold"/>
</dbReference>
<sequence>MDELNDEENLYQLWMLYTTKNDIQFFKKYLKQFLEVYKDLIDKEGTHLNQGYTAEGPHITRLPDGLLQVITKQLVGCGEQCVQFFIPEALEYAKDLTKCLIVICRNLDNVALVASCAYVSHIVTIATVVMTKLYTQENSEEVTDLTCFIEYSLHFLECMYDPYFVWRKSLRGWKVDKCRFKYKPALLHVEVVPFFYECFQYTNLDLELQLRLFHLFGAIINGSHTNGLRAICPATLDVLLKVLIYNDPNRPSNEQRQTYSDLKQLVLRSLVQMVHVLHMASPDQRQVEVGAVLEGYFQALVKIQSGEDGENNIQLQLKIIRGIDEMLGCNDKTALQVIFVASGAFDIFVDCLHKTMLAGGEAQDLAISIIRVMGSAMQGSDTAKEQFKEKIGYSKFTDALKSLGQPSQDLLKSLLDLITEETFDTSSIATVHNAQAALMLIQWLPDIQSHDLQIWLTECLKVVCSSGNHNRMYCCNEGMVTAILKILKREAQINTQAVGNLISLLESLGSLSISASELKLLLGLLKINEEGKQMPYCGRLMRAMSTMARRTGKDGALHYFDFVQTSSGIAVPGIRKWPGGGFTFHSWICLEKNIENPTSALVRRQLYSFSSSNGGGLEGFFTIDGVLVIAVTIKKEYNAVMLSDVNLADEQWHCVDIVHAGSRRPFGQSQLSVFIDGKMKLTTPFKMPSLTEPFASCRIGSPGLQPWTKEDFTNTPESKSRLSNVKFSLPVLSKSSAGLTPLTTAAGTQDEVWGLPVSLHGQLGSVCVFHEAVTPAQSKGLYIKGANSLNLFQSEDSAILELPAKLLLHYNAKACKENFVVDLSHNDNHGRLKGRHCVTRDIKDVINCVGGLQVLFPLVEQVNSLPACQLSKELIPVRPISPPHSEDAIGDWVVVPSSSYADSKLEQNQVSGILTLLRHMLQSSPVNQDNMVRTNAMATIGALLQKVDSVHIDVNVLMAVQLIVESIAVSNRALLHHIYQYLLFDFRIWSHSEFPVRIGHIQYLSTIIKDDKKFFRKKFGVQYMLDVIRTYYSSIEESDLSQEDAKAIRVSLLGLVKYYIFKEITFEELSQIIAFLTAVKQENLLIEIVDLLITLLEAPSTKDQLFLLMFEPEMVELLYALVVHKQYSMELKEKSLKVFTLLFTSNKVYEKNKGRARLSDVGYSGFYSLMVHQNITLEVAQALMDHITHTDLPGSTSYNALLSLLQLLQGANLDIKLEAARKILALMFAKPEGPVQLAKQLSWQEAITRLFIMQPKTMNASEDDSSSINPAMTVTPCNTPERDLSSSKLSSDSSFSVTMDGKGDRLVENIKRQFSLELNQFPNVVTPAATPMGETPMYFKTRFFDDLDLMDGSNSDSSSLRKSQSRSSSASLEDLSQIGERERQSRGSLTPSTTTPILIDEAFTAAIEDNGANKLESAISEPVENEPRTPPPEQLQSAIKSLGISLSINDETNEKTEELCQTLMIILITIMWKGVSGSDKSAWLQRCQVFSVLQSISHHHDLLLPENEVKRRLLELLLQACIADIHGSDTAIATHTENAMELIKVVYDFLVDSDDPLRYSEMLIDEVCQLLDILAVWNVESEWMEMAHLGCSILLAFTSQRDLNLCAVAAAKLHTILHTRPVDKLQEACFYMGTLDHILTQAQKEGLDNYQFVIPVMKALIEKSYEVLNMSLHLPSLPPTTMSPTFFDDFKSYSKSEEWRTFISKQIKPSMEQFISVNFDETRTAVKMFWSECHEEMMVSGHKRSREKGESKLKFQSRIVEPFRTKGKMEEKRYVNITTQLHNQHASCLRNWRAAKQFFTGERGAWCESGVEINHWKLSPQENFQRMRPKLIPNYTFDNHSEASNLRDNITDEAVSESDFQPPITVSKEAKVSDEEIGDDRLGDEEWNVISAATVKNEDLVGKEKLVLSEDCELVTIMNVIKGRLEVTTTHVYFFDCSLHKEEREGGEDFKWSLSQLREIHFRRYNLRRSALEMFLIDQTNYFLNFQKKVRNKVYSRILSLRPQNLIYYGSRSPVELLKASGLTQKWVNREISNFEYLIQLNTISGRTYNDLSQYPVFPWILADYTSETLDIEDPKVYRDLAKPIGVVNPKNEEEVREKFNNFEDLTGTIEKFHYGTHYSNAAGVMHFLLRLEPFTTLHIQLQSGRFDVADRQFHSIPATWKSLMENPNDVKELIPEFFYTHEFLENHNHFDLGQLQISKTKVNDVILPTWATSPEDFIHKHRQALESEHVSSHLHEWIDLIFGYKQKGPAAAEALNVFYYCTYEGAVDLDAISNPIERKALEGMINNFGQTPCQLLKEPHPKRLLFEDTVNKANKNDKPLSVFHFHQNLKAFFVEVSSETDPIKYVTIPRSQARSFIQHGMPDAMVSVSNEGVVGIHGWLPYDKSISNYFTFERDPSMVTNRAKRKLAGPFAPGMTITSKLFVVSHDAKVLFCGGHWDNSLRVYSLVKSKTVCHAVRHTDVITCLALDYCGNHLITGSRDTTSMIWQITNQNNVTTGVVEKPIQTLYGHDDEVSCVALSIELDLAVSGSKDGTIMLHTVRKGHYMRTLRPHCERGHVMEIDHLALSDVGQIAIVSTQSMPDTPVKENKQFVHVYSINGKYLCMETPSHRVAHMVIADNHIILGTTHGLLAIKELIGLNTLASLPLHVPITCLAVAPNNSHILAALNDGKLIIVGIKKDPQPKYRV</sequence>
<dbReference type="InterPro" id="IPR015943">
    <property type="entry name" value="WD40/YVTN_repeat-like_dom_sf"/>
</dbReference>
<dbReference type="Pfam" id="PF16057">
    <property type="entry name" value="DUF4800"/>
    <property type="match status" value="1"/>
</dbReference>
<dbReference type="OrthoDB" id="26681at2759"/>
<dbReference type="GO" id="GO:0019901">
    <property type="term" value="F:protein kinase binding"/>
    <property type="evidence" value="ECO:0007669"/>
    <property type="project" value="TreeGrafter"/>
</dbReference>
<dbReference type="InterPro" id="IPR000409">
    <property type="entry name" value="BEACH_dom"/>
</dbReference>
<dbReference type="InterPro" id="IPR036322">
    <property type="entry name" value="WD40_repeat_dom_sf"/>
</dbReference>
<dbReference type="InterPro" id="IPR046851">
    <property type="entry name" value="NBCH_WD40"/>
</dbReference>
<feature type="compositionally biased region" description="Low complexity" evidence="4">
    <location>
        <begin position="1353"/>
        <end position="1376"/>
    </location>
</feature>
<dbReference type="PANTHER" id="PTHR13743:SF112">
    <property type="entry name" value="BEACH DOMAIN-CONTAINING PROTEIN"/>
    <property type="match status" value="1"/>
</dbReference>
<dbReference type="SUPFAM" id="SSF49899">
    <property type="entry name" value="Concanavalin A-like lectins/glucanases"/>
    <property type="match status" value="1"/>
</dbReference>
<dbReference type="CDD" id="cd01201">
    <property type="entry name" value="PH_BEACH"/>
    <property type="match status" value="1"/>
</dbReference>
<dbReference type="PROSITE" id="PS51783">
    <property type="entry name" value="PH_BEACH"/>
    <property type="match status" value="1"/>
</dbReference>
<evidence type="ECO:0000259" key="5">
    <source>
        <dbReference type="PROSITE" id="PS50197"/>
    </source>
</evidence>
<dbReference type="Pfam" id="PF20426">
    <property type="entry name" value="NBCH_WD40"/>
    <property type="match status" value="1"/>
</dbReference>
<dbReference type="Pfam" id="PF02138">
    <property type="entry name" value="Beach"/>
    <property type="match status" value="1"/>
</dbReference>
<dbReference type="InterPro" id="IPR001680">
    <property type="entry name" value="WD40_rpt"/>
</dbReference>
<feature type="compositionally biased region" description="Low complexity" evidence="4">
    <location>
        <begin position="1286"/>
        <end position="1296"/>
    </location>
</feature>
<dbReference type="PROSITE" id="PS50082">
    <property type="entry name" value="WD_REPEATS_2"/>
    <property type="match status" value="2"/>
</dbReference>
<keyword evidence="8" id="KW-1185">Reference proteome</keyword>
<evidence type="ECO:0000256" key="2">
    <source>
        <dbReference type="ARBA" id="ARBA00022737"/>
    </source>
</evidence>
<dbReference type="GO" id="GO:0005829">
    <property type="term" value="C:cytosol"/>
    <property type="evidence" value="ECO:0007669"/>
    <property type="project" value="TreeGrafter"/>
</dbReference>
<dbReference type="Gene3D" id="1.10.1540.10">
    <property type="entry name" value="BEACH domain"/>
    <property type="match status" value="1"/>
</dbReference>
<feature type="compositionally biased region" description="Polar residues" evidence="4">
    <location>
        <begin position="1261"/>
        <end position="1278"/>
    </location>
</feature>
<dbReference type="Pfam" id="PF14844">
    <property type="entry name" value="PH_BEACH"/>
    <property type="match status" value="1"/>
</dbReference>
<name>A0A8S4P4E4_OWEFU</name>
<dbReference type="CDD" id="cd06071">
    <property type="entry name" value="Beach"/>
    <property type="match status" value="1"/>
</dbReference>
<evidence type="ECO:0000259" key="6">
    <source>
        <dbReference type="PROSITE" id="PS51783"/>
    </source>
</evidence>
<dbReference type="SMART" id="SM00320">
    <property type="entry name" value="WD40"/>
    <property type="match status" value="3"/>
</dbReference>
<dbReference type="Gene3D" id="2.30.29.30">
    <property type="entry name" value="Pleckstrin-homology domain (PH domain)/Phosphotyrosine-binding domain (PTB)"/>
    <property type="match status" value="1"/>
</dbReference>
<dbReference type="InterPro" id="IPR011989">
    <property type="entry name" value="ARM-like"/>
</dbReference>
<dbReference type="SUPFAM" id="SSF50729">
    <property type="entry name" value="PH domain-like"/>
    <property type="match status" value="1"/>
</dbReference>
<dbReference type="InterPro" id="IPR050865">
    <property type="entry name" value="BEACH_Domain"/>
</dbReference>
<dbReference type="SUPFAM" id="SSF50978">
    <property type="entry name" value="WD40 repeat-like"/>
    <property type="match status" value="1"/>
</dbReference>
<dbReference type="PANTHER" id="PTHR13743">
    <property type="entry name" value="BEIGE/BEACH-RELATED"/>
    <property type="match status" value="1"/>
</dbReference>
<feature type="repeat" description="WD" evidence="3">
    <location>
        <begin position="2456"/>
        <end position="2497"/>
    </location>
</feature>
<dbReference type="InterPro" id="IPR046852">
    <property type="entry name" value="Neurobeachin_a-sol"/>
</dbReference>
<dbReference type="Pfam" id="PF20425">
    <property type="entry name" value="Neurobeachin"/>
    <property type="match status" value="1"/>
</dbReference>
<evidence type="ECO:0008006" key="9">
    <source>
        <dbReference type="Google" id="ProtNLM"/>
    </source>
</evidence>
<dbReference type="Proteomes" id="UP000749559">
    <property type="component" value="Unassembled WGS sequence"/>
</dbReference>
<dbReference type="EMBL" id="CAIIXF020000007">
    <property type="protein sequence ID" value="CAH1788242.1"/>
    <property type="molecule type" value="Genomic_DNA"/>
</dbReference>